<dbReference type="EMBL" id="CADCXV010000472">
    <property type="protein sequence ID" value="CAB0030401.1"/>
    <property type="molecule type" value="Genomic_DNA"/>
</dbReference>
<accession>A0A6H5HZS4</accession>
<evidence type="ECO:0000313" key="3">
    <source>
        <dbReference type="Proteomes" id="UP000479190"/>
    </source>
</evidence>
<feature type="non-terminal residue" evidence="2">
    <location>
        <position position="1"/>
    </location>
</feature>
<feature type="non-terminal residue" evidence="2">
    <location>
        <position position="50"/>
    </location>
</feature>
<keyword evidence="3" id="KW-1185">Reference proteome</keyword>
<feature type="compositionally biased region" description="Low complexity" evidence="1">
    <location>
        <begin position="1"/>
        <end position="18"/>
    </location>
</feature>
<evidence type="ECO:0000256" key="1">
    <source>
        <dbReference type="SAM" id="MobiDB-lite"/>
    </source>
</evidence>
<proteinExistence type="predicted"/>
<protein>
    <submittedName>
        <fullName evidence="2">Uncharacterized protein</fullName>
    </submittedName>
</protein>
<feature type="region of interest" description="Disordered" evidence="1">
    <location>
        <begin position="1"/>
        <end position="50"/>
    </location>
</feature>
<dbReference type="Proteomes" id="UP000479190">
    <property type="component" value="Unassembled WGS sequence"/>
</dbReference>
<gene>
    <name evidence="2" type="ORF">TBRA_LOCUS2403</name>
</gene>
<evidence type="ECO:0000313" key="2">
    <source>
        <dbReference type="EMBL" id="CAB0030401.1"/>
    </source>
</evidence>
<organism evidence="2 3">
    <name type="scientific">Trichogramma brassicae</name>
    <dbReference type="NCBI Taxonomy" id="86971"/>
    <lineage>
        <taxon>Eukaryota</taxon>
        <taxon>Metazoa</taxon>
        <taxon>Ecdysozoa</taxon>
        <taxon>Arthropoda</taxon>
        <taxon>Hexapoda</taxon>
        <taxon>Insecta</taxon>
        <taxon>Pterygota</taxon>
        <taxon>Neoptera</taxon>
        <taxon>Endopterygota</taxon>
        <taxon>Hymenoptera</taxon>
        <taxon>Apocrita</taxon>
        <taxon>Proctotrupomorpha</taxon>
        <taxon>Chalcidoidea</taxon>
        <taxon>Trichogrammatidae</taxon>
        <taxon>Trichogramma</taxon>
    </lineage>
</organism>
<dbReference type="AlphaFoldDB" id="A0A6H5HZS4"/>
<reference evidence="2 3" key="1">
    <citation type="submission" date="2020-02" db="EMBL/GenBank/DDBJ databases">
        <authorList>
            <person name="Ferguson B K."/>
        </authorList>
    </citation>
    <scope>NUCLEOTIDE SEQUENCE [LARGE SCALE GENOMIC DNA]</scope>
</reference>
<name>A0A6H5HZS4_9HYME</name>
<sequence>EAQGAAAQATSSSDQQMQVKKKDYSLGECTRPARATQLSRRSGGRPWMGN</sequence>